<dbReference type="GO" id="GO:0050661">
    <property type="term" value="F:NADP binding"/>
    <property type="evidence" value="ECO:0007669"/>
    <property type="project" value="InterPro"/>
</dbReference>
<dbReference type="Pfam" id="PF03446">
    <property type="entry name" value="NAD_binding_2"/>
    <property type="match status" value="1"/>
</dbReference>
<dbReference type="InterPro" id="IPR006115">
    <property type="entry name" value="6PGDH_NADP-bd"/>
</dbReference>
<dbReference type="HOGENOM" id="CLU_035117_0_3_11"/>
<evidence type="ECO:0000313" key="6">
    <source>
        <dbReference type="Proteomes" id="UP000027178"/>
    </source>
</evidence>
<dbReference type="Proteomes" id="UP000027178">
    <property type="component" value="Unassembled WGS sequence"/>
</dbReference>
<dbReference type="InterPro" id="IPR008927">
    <property type="entry name" value="6-PGluconate_DH-like_C_sf"/>
</dbReference>
<organism evidence="5 6">
    <name type="scientific">Kitasatospora cheerisanensis KCTC 2395</name>
    <dbReference type="NCBI Taxonomy" id="1348663"/>
    <lineage>
        <taxon>Bacteria</taxon>
        <taxon>Bacillati</taxon>
        <taxon>Actinomycetota</taxon>
        <taxon>Actinomycetes</taxon>
        <taxon>Kitasatosporales</taxon>
        <taxon>Streptomycetaceae</taxon>
        <taxon>Kitasatospora</taxon>
    </lineage>
</organism>
<dbReference type="Gene3D" id="3.40.50.720">
    <property type="entry name" value="NAD(P)-binding Rossmann-like Domain"/>
    <property type="match status" value="1"/>
</dbReference>
<comment type="caution">
    <text evidence="5">The sequence shown here is derived from an EMBL/GenBank/DDBJ whole genome shotgun (WGS) entry which is preliminary data.</text>
</comment>
<dbReference type="SUPFAM" id="SSF51735">
    <property type="entry name" value="NAD(P)-binding Rossmann-fold domains"/>
    <property type="match status" value="1"/>
</dbReference>
<dbReference type="GO" id="GO:0016491">
    <property type="term" value="F:oxidoreductase activity"/>
    <property type="evidence" value="ECO:0007669"/>
    <property type="project" value="UniProtKB-KW"/>
</dbReference>
<dbReference type="InterPro" id="IPR015815">
    <property type="entry name" value="HIBADH-related"/>
</dbReference>
<accession>A0A066Z3Z4</accession>
<dbReference type="PATRIC" id="fig|1348663.4.peg.3288"/>
<dbReference type="SUPFAM" id="SSF48179">
    <property type="entry name" value="6-phosphogluconate dehydrogenase C-terminal domain-like"/>
    <property type="match status" value="1"/>
</dbReference>
<evidence type="ECO:0000256" key="1">
    <source>
        <dbReference type="ARBA" id="ARBA00009080"/>
    </source>
</evidence>
<dbReference type="InterPro" id="IPR013328">
    <property type="entry name" value="6PGD_dom2"/>
</dbReference>
<dbReference type="AlphaFoldDB" id="A0A066Z3Z4"/>
<keyword evidence="2" id="KW-0560">Oxidoreductase</keyword>
<protein>
    <recommendedName>
        <fullName evidence="4">6-phosphogluconate dehydrogenase NADP-binding domain-containing protein</fullName>
    </recommendedName>
</protein>
<evidence type="ECO:0000256" key="2">
    <source>
        <dbReference type="ARBA" id="ARBA00023002"/>
    </source>
</evidence>
<evidence type="ECO:0000259" key="4">
    <source>
        <dbReference type="Pfam" id="PF03446"/>
    </source>
</evidence>
<evidence type="ECO:0000256" key="3">
    <source>
        <dbReference type="PIRSR" id="PIRSR000103-1"/>
    </source>
</evidence>
<feature type="domain" description="6-phosphogluconate dehydrogenase NADP-binding" evidence="4">
    <location>
        <begin position="1"/>
        <end position="140"/>
    </location>
</feature>
<keyword evidence="6" id="KW-1185">Reference proteome</keyword>
<comment type="similarity">
    <text evidence="1">Belongs to the HIBADH-related family.</text>
</comment>
<dbReference type="EMBL" id="JNBY01000089">
    <property type="protein sequence ID" value="KDN84890.1"/>
    <property type="molecule type" value="Genomic_DNA"/>
</dbReference>
<evidence type="ECO:0000313" key="5">
    <source>
        <dbReference type="EMBL" id="KDN84890.1"/>
    </source>
</evidence>
<dbReference type="PANTHER" id="PTHR43060">
    <property type="entry name" value="3-HYDROXYISOBUTYRATE DEHYDROGENASE-LIKE 1, MITOCHONDRIAL-RELATED"/>
    <property type="match status" value="1"/>
</dbReference>
<dbReference type="PIRSF" id="PIRSF000103">
    <property type="entry name" value="HIBADH"/>
    <property type="match status" value="1"/>
</dbReference>
<sequence length="257" mass="25818">MGLPMARRLAGVTSELTVWNRTPGRAGDLTEAATPAEAVRGARIVVTMLSDPAAVDEVAARFVPALEPGTLWIEMSSIGPAAVVGLRAQLPSGVGMVDAPVLGSVGPAASGDLVVYAGGENAELDRAQPVLERLGRVVRCGGPGLGAALKVVVIGAVVASVTATGEALAVAERLGVPEELARGALAAGPLAGIMGRITTTEADFPIRLAAKDLALADGGPVFAAARATLLADPALAEKDLSEITTAQRERLARAGGN</sequence>
<gene>
    <name evidence="5" type="ORF">KCH_34170</name>
</gene>
<dbReference type="eggNOG" id="COG2084">
    <property type="taxonomic scope" value="Bacteria"/>
</dbReference>
<reference evidence="5 6" key="1">
    <citation type="submission" date="2014-05" db="EMBL/GenBank/DDBJ databases">
        <title>Draft Genome Sequence of Kitasatospora cheerisanensis KCTC 2395.</title>
        <authorList>
            <person name="Nam D.H."/>
        </authorList>
    </citation>
    <scope>NUCLEOTIDE SEQUENCE [LARGE SCALE GENOMIC DNA]</scope>
    <source>
        <strain evidence="5 6">KCTC 2395</strain>
    </source>
</reference>
<name>A0A066Z3Z4_9ACTN</name>
<dbReference type="Gene3D" id="1.10.1040.10">
    <property type="entry name" value="N-(1-d-carboxylethyl)-l-norvaline Dehydrogenase, domain 2"/>
    <property type="match status" value="1"/>
</dbReference>
<dbReference type="PANTHER" id="PTHR43060:SF15">
    <property type="entry name" value="3-HYDROXYISOBUTYRATE DEHYDROGENASE-LIKE 1, MITOCHONDRIAL-RELATED"/>
    <property type="match status" value="1"/>
</dbReference>
<feature type="active site" evidence="3">
    <location>
        <position position="150"/>
    </location>
</feature>
<proteinExistence type="inferred from homology"/>
<dbReference type="InterPro" id="IPR036291">
    <property type="entry name" value="NAD(P)-bd_dom_sf"/>
</dbReference>